<evidence type="ECO:0000256" key="2">
    <source>
        <dbReference type="SAM" id="Phobius"/>
    </source>
</evidence>
<evidence type="ECO:0000256" key="1">
    <source>
        <dbReference type="SAM" id="MobiDB-lite"/>
    </source>
</evidence>
<dbReference type="SMART" id="SM00209">
    <property type="entry name" value="TSP1"/>
    <property type="match status" value="4"/>
</dbReference>
<dbReference type="Proteomes" id="UP000593567">
    <property type="component" value="Unassembled WGS sequence"/>
</dbReference>
<feature type="region of interest" description="Disordered" evidence="1">
    <location>
        <begin position="221"/>
        <end position="243"/>
    </location>
</feature>
<feature type="compositionally biased region" description="Low complexity" evidence="1">
    <location>
        <begin position="45"/>
        <end position="54"/>
    </location>
</feature>
<name>A0A7J7J7U6_BUGNE</name>
<reference evidence="3" key="1">
    <citation type="submission" date="2020-06" db="EMBL/GenBank/DDBJ databases">
        <title>Draft genome of Bugula neritina, a colonial animal packing powerful symbionts and potential medicines.</title>
        <authorList>
            <person name="Rayko M."/>
        </authorList>
    </citation>
    <scope>NUCLEOTIDE SEQUENCE [LARGE SCALE GENOMIC DNA]</scope>
    <source>
        <strain evidence="3">Kwan_BN1</strain>
    </source>
</reference>
<feature type="compositionally biased region" description="Polar residues" evidence="1">
    <location>
        <begin position="55"/>
        <end position="67"/>
    </location>
</feature>
<dbReference type="PROSITE" id="PS50092">
    <property type="entry name" value="TSP1"/>
    <property type="match status" value="2"/>
</dbReference>
<dbReference type="InterPro" id="IPR000884">
    <property type="entry name" value="TSP1_rpt"/>
</dbReference>
<evidence type="ECO:0000313" key="3">
    <source>
        <dbReference type="EMBL" id="KAF6022123.1"/>
    </source>
</evidence>
<keyword evidence="2" id="KW-1133">Transmembrane helix</keyword>
<feature type="compositionally biased region" description="Low complexity" evidence="1">
    <location>
        <begin position="231"/>
        <end position="243"/>
    </location>
</feature>
<gene>
    <name evidence="3" type="ORF">EB796_019565</name>
</gene>
<organism evidence="3 4">
    <name type="scientific">Bugula neritina</name>
    <name type="common">Brown bryozoan</name>
    <name type="synonym">Sertularia neritina</name>
    <dbReference type="NCBI Taxonomy" id="10212"/>
    <lineage>
        <taxon>Eukaryota</taxon>
        <taxon>Metazoa</taxon>
        <taxon>Spiralia</taxon>
        <taxon>Lophotrochozoa</taxon>
        <taxon>Bryozoa</taxon>
        <taxon>Gymnolaemata</taxon>
        <taxon>Cheilostomatida</taxon>
        <taxon>Flustrina</taxon>
        <taxon>Buguloidea</taxon>
        <taxon>Bugulidae</taxon>
        <taxon>Bugula</taxon>
    </lineage>
</organism>
<keyword evidence="4" id="KW-1185">Reference proteome</keyword>
<protein>
    <submittedName>
        <fullName evidence="3">Uncharacterized protein</fullName>
    </submittedName>
</protein>
<evidence type="ECO:0000313" key="4">
    <source>
        <dbReference type="Proteomes" id="UP000593567"/>
    </source>
</evidence>
<dbReference type="OrthoDB" id="446173at2759"/>
<comment type="caution">
    <text evidence="3">The sequence shown here is derived from an EMBL/GenBank/DDBJ whole genome shotgun (WGS) entry which is preliminary data.</text>
</comment>
<dbReference type="EMBL" id="VXIV02002898">
    <property type="protein sequence ID" value="KAF6022123.1"/>
    <property type="molecule type" value="Genomic_DNA"/>
</dbReference>
<feature type="region of interest" description="Disordered" evidence="1">
    <location>
        <begin position="186"/>
        <end position="206"/>
    </location>
</feature>
<feature type="compositionally biased region" description="Low complexity" evidence="1">
    <location>
        <begin position="68"/>
        <end position="125"/>
    </location>
</feature>
<keyword evidence="2" id="KW-0472">Membrane</keyword>
<feature type="compositionally biased region" description="Polar residues" evidence="1">
    <location>
        <begin position="126"/>
        <end position="155"/>
    </location>
</feature>
<dbReference type="AlphaFoldDB" id="A0A7J7J7U6"/>
<proteinExistence type="predicted"/>
<keyword evidence="2" id="KW-0812">Transmembrane</keyword>
<sequence length="890" mass="98485">MKFSSPNSLSKRFLNPVCENNEVMLTENHETCIDICSRMNVSTSPVKVSTSSTPANLSTLPGSVSTLPVNGSTSPVNVSTTTSKQFNSTNHTTSNTPSDATESTSNNNTISSTSPSVTSANSTSSVKLPTSTSTRHNFLNSTTTHSLHSNESSSVTLTAAHTELSTSTNSSSAVTNALNSSATTSILSSTAQLETSTDSTSTELPTTIHTFTDAELTTRITETGKTEATKTTETSATTAESTTVTTSRPLSYLSCNCSTGILYLVEGTDKTKVSADCFASCPSWSSTTEYCFCAVNPSLQYARTCVEGSNVNGHFLEGPFTCDPGHIETNITSTWCECPQIVKVDQCDCHSGYGRIGEECHYHHPRPIEGVCSENNVNPYVCSEKCSRYSDWKSWSACAPCGIGNENGTHTRTRSCVLPNVFDNTTDYIGSEICTTNQTVTTECSCGYIWSEWGSCDCSSGKQQRNRCYEYNHPSKNDSQDMVTLSIVTTSDNEVDFVTYMFYLMWCYYHVLYILYLAWCISEKGCGEYCPYYSLIWDDWEKCNCLQNRRFLGCLFPSNPSGISLINSICEEPLAEYKDCSDPGCYSDWSDWAQCPCGASHSSSEKLEESQECQLNELTCWYPWSAWSTCLRDDNNCGRGGVKNRTRVADCSSTPNLSDICSTKNQTEFNESCIAYTCTKYGQWGEWDGWNSVRLCGRSNQTRNRYCEYSYRTVESWSKSTCDDDCWQCIVDESENRCTTDECREKNCYRDVCTKSCLFNNGTVPSEFDLTFMCEGTGNMWTDWTSCGITCGNQWGKRYRSQKCDLTEDEQISELCKGVYFLQVEPEWCFGEGKCPEVEIVPTLIPEEDQAVNLPPVEDKTAPYISATIFFVSVGVLALVVAVDIPSLLL</sequence>
<feature type="transmembrane region" description="Helical" evidence="2">
    <location>
        <begin position="864"/>
        <end position="883"/>
    </location>
</feature>
<feature type="region of interest" description="Disordered" evidence="1">
    <location>
        <begin position="45"/>
        <end position="155"/>
    </location>
</feature>
<accession>A0A7J7J7U6</accession>